<organism evidence="4 5">
    <name type="scientific">Ruegeria pomeroyi</name>
    <dbReference type="NCBI Taxonomy" id="89184"/>
    <lineage>
        <taxon>Bacteria</taxon>
        <taxon>Pseudomonadati</taxon>
        <taxon>Pseudomonadota</taxon>
        <taxon>Alphaproteobacteria</taxon>
        <taxon>Rhodobacterales</taxon>
        <taxon>Roseobacteraceae</taxon>
        <taxon>Ruegeria</taxon>
    </lineage>
</organism>
<dbReference type="Proteomes" id="UP000565723">
    <property type="component" value="Unassembled WGS sequence"/>
</dbReference>
<evidence type="ECO:0000256" key="1">
    <source>
        <dbReference type="ARBA" id="ARBA00009199"/>
    </source>
</evidence>
<proteinExistence type="inferred from homology"/>
<dbReference type="InterPro" id="IPR000120">
    <property type="entry name" value="Amidase"/>
</dbReference>
<comment type="similarity">
    <text evidence="1">Belongs to the amidase family.</text>
</comment>
<evidence type="ECO:0000256" key="2">
    <source>
        <dbReference type="SAM" id="MobiDB-lite"/>
    </source>
</evidence>
<protein>
    <submittedName>
        <fullName evidence="4">Amidase</fullName>
    </submittedName>
</protein>
<reference evidence="4 5" key="1">
    <citation type="journal article" date="2020" name="Proc. Natl. Acad. Sci. U.S.A.">
        <title>Ecological drivers of bacterial community assembly in synthetic phycospheres.</title>
        <authorList>
            <person name="Fu H."/>
            <person name="Uchimiya M."/>
            <person name="Gore J."/>
            <person name="Moran M.A."/>
        </authorList>
    </citation>
    <scope>NUCLEOTIDE SEQUENCE [LARGE SCALE GENOMIC DNA]</scope>
    <source>
        <strain evidence="4">HF-Din03</strain>
    </source>
</reference>
<dbReference type="InterPro" id="IPR023631">
    <property type="entry name" value="Amidase_dom"/>
</dbReference>
<evidence type="ECO:0000313" key="5">
    <source>
        <dbReference type="Proteomes" id="UP000565723"/>
    </source>
</evidence>
<feature type="compositionally biased region" description="Polar residues" evidence="2">
    <location>
        <begin position="119"/>
        <end position="135"/>
    </location>
</feature>
<evidence type="ECO:0000259" key="3">
    <source>
        <dbReference type="Pfam" id="PF01425"/>
    </source>
</evidence>
<comment type="caution">
    <text evidence="4">The sequence shown here is derived from an EMBL/GenBank/DDBJ whole genome shotgun (WGS) entry which is preliminary data.</text>
</comment>
<dbReference type="GO" id="GO:0003824">
    <property type="term" value="F:catalytic activity"/>
    <property type="evidence" value="ECO:0007669"/>
    <property type="project" value="InterPro"/>
</dbReference>
<dbReference type="OMA" id="NDGMGSL"/>
<dbReference type="AlphaFoldDB" id="A0A850LLB1"/>
<dbReference type="EMBL" id="JABXIY010000051">
    <property type="protein sequence ID" value="NVK98901.1"/>
    <property type="molecule type" value="Genomic_DNA"/>
</dbReference>
<dbReference type="PANTHER" id="PTHR11895">
    <property type="entry name" value="TRANSAMIDASE"/>
    <property type="match status" value="1"/>
</dbReference>
<feature type="domain" description="Amidase" evidence="3">
    <location>
        <begin position="56"/>
        <end position="454"/>
    </location>
</feature>
<dbReference type="PROSITE" id="PS00571">
    <property type="entry name" value="AMIDASES"/>
    <property type="match status" value="1"/>
</dbReference>
<evidence type="ECO:0000313" key="4">
    <source>
        <dbReference type="EMBL" id="NVK98901.1"/>
    </source>
</evidence>
<accession>A0A850LLB1</accession>
<dbReference type="SUPFAM" id="SSF75304">
    <property type="entry name" value="Amidase signature (AS) enzymes"/>
    <property type="match status" value="1"/>
</dbReference>
<dbReference type="Pfam" id="PF01425">
    <property type="entry name" value="Amidase"/>
    <property type="match status" value="1"/>
</dbReference>
<dbReference type="InterPro" id="IPR036928">
    <property type="entry name" value="AS_sf"/>
</dbReference>
<sequence>MKLSEYASYDATGLADLVARKEVSADELTDAARRGIAAVNPQLNFMVDTIAPPIAGDGSGAFAGVPFLIKDIMMTAAGVPQGMGTRLLDNDVYVAPHDGELMRRFKAAGLNTLGRTTTPEFGFNATTESVATGPSRNPWDPSRTTGGSSGGAAAAVAAGVVPMAHANDGGGSIRIPAACCGVVGLKPSRGRTPLGPDAQLAILGLGIEFAVTRTTRDAAALLDLVAGPEAGSFIPLANPVTSYSDSIKTPMQGLRVAIAPTGFQGAAPTDAGMSAEVVRVGKLLADLGHTVEEIDHVPLEHEQFHAANYRFWMATLAAASKTLTTAFGIPASTDVYETCTLKGIQDGQAMSAVDIMEAVQIMGMTGHQMGAFFAGYDAVILPPFAAPPIPLGVLDQNHPGWSARRFYDELFSRFNATAPFNVTGQPAITVPTGLVEGLPAGVQIATSLAREDILLNLSAQLEDATDWPARRPAVSVANL</sequence>
<dbReference type="InterPro" id="IPR020556">
    <property type="entry name" value="Amidase_CS"/>
</dbReference>
<name>A0A850LLB1_9RHOB</name>
<gene>
    <name evidence="4" type="ORF">HW564_18390</name>
</gene>
<dbReference type="RefSeq" id="WP_011048234.1">
    <property type="nucleotide sequence ID" value="NZ_CP076685.1"/>
</dbReference>
<dbReference type="Gene3D" id="3.90.1300.10">
    <property type="entry name" value="Amidase signature (AS) domain"/>
    <property type="match status" value="1"/>
</dbReference>
<feature type="region of interest" description="Disordered" evidence="2">
    <location>
        <begin position="119"/>
        <end position="150"/>
    </location>
</feature>
<dbReference type="PANTHER" id="PTHR11895:SF7">
    <property type="entry name" value="GLUTAMYL-TRNA(GLN) AMIDOTRANSFERASE SUBUNIT A, MITOCHONDRIAL"/>
    <property type="match status" value="1"/>
</dbReference>